<dbReference type="Gene3D" id="3.40.50.1000">
    <property type="entry name" value="HAD superfamily/HAD-like"/>
    <property type="match status" value="1"/>
</dbReference>
<dbReference type="PANTHER" id="PTHR46193">
    <property type="entry name" value="6-PHOSPHOGLUCONATE PHOSPHATASE"/>
    <property type="match status" value="1"/>
</dbReference>
<keyword evidence="7" id="KW-1185">Reference proteome</keyword>
<organism evidence="6 7">
    <name type="scientific">Methanolobus profundi</name>
    <dbReference type="NCBI Taxonomy" id="487685"/>
    <lineage>
        <taxon>Archaea</taxon>
        <taxon>Methanobacteriati</taxon>
        <taxon>Methanobacteriota</taxon>
        <taxon>Stenosarchaea group</taxon>
        <taxon>Methanomicrobia</taxon>
        <taxon>Methanosarcinales</taxon>
        <taxon>Methanosarcinaceae</taxon>
        <taxon>Methanolobus</taxon>
    </lineage>
</organism>
<keyword evidence="4" id="KW-0460">Magnesium</keyword>
<evidence type="ECO:0000256" key="3">
    <source>
        <dbReference type="ARBA" id="ARBA00022723"/>
    </source>
</evidence>
<dbReference type="SUPFAM" id="SSF56784">
    <property type="entry name" value="HAD-like"/>
    <property type="match status" value="1"/>
</dbReference>
<accession>A0A1I4UQ84</accession>
<dbReference type="InterPro" id="IPR036412">
    <property type="entry name" value="HAD-like_sf"/>
</dbReference>
<dbReference type="GO" id="GO:0046872">
    <property type="term" value="F:metal ion binding"/>
    <property type="evidence" value="ECO:0007669"/>
    <property type="project" value="UniProtKB-KW"/>
</dbReference>
<dbReference type="SFLD" id="SFLDG01135">
    <property type="entry name" value="C1.5.6:_HAD__Beta-PGM__Phospha"/>
    <property type="match status" value="1"/>
</dbReference>
<evidence type="ECO:0000256" key="2">
    <source>
        <dbReference type="ARBA" id="ARBA00007958"/>
    </source>
</evidence>
<dbReference type="GO" id="GO:0003824">
    <property type="term" value="F:catalytic activity"/>
    <property type="evidence" value="ECO:0007669"/>
    <property type="project" value="UniProtKB-ARBA"/>
</dbReference>
<keyword evidence="5" id="KW-0119">Carbohydrate metabolism</keyword>
<dbReference type="Pfam" id="PF13419">
    <property type="entry name" value="HAD_2"/>
    <property type="match status" value="1"/>
</dbReference>
<evidence type="ECO:0000313" key="6">
    <source>
        <dbReference type="EMBL" id="SFM91081.1"/>
    </source>
</evidence>
<comment type="similarity">
    <text evidence="2">Belongs to the HAD-like hydrolase superfamily.</text>
</comment>
<evidence type="ECO:0000256" key="4">
    <source>
        <dbReference type="ARBA" id="ARBA00022842"/>
    </source>
</evidence>
<dbReference type="InterPro" id="IPR006439">
    <property type="entry name" value="HAD-SF_hydro_IA"/>
</dbReference>
<dbReference type="SFLD" id="SFLDS00003">
    <property type="entry name" value="Haloacid_Dehalogenase"/>
    <property type="match status" value="1"/>
</dbReference>
<dbReference type="InterPro" id="IPR023198">
    <property type="entry name" value="PGP-like_dom2"/>
</dbReference>
<dbReference type="SFLD" id="SFLDG01129">
    <property type="entry name" value="C1.5:_HAD__Beta-PGM__Phosphata"/>
    <property type="match status" value="1"/>
</dbReference>
<comment type="cofactor">
    <cofactor evidence="1">
        <name>Mg(2+)</name>
        <dbReference type="ChEBI" id="CHEBI:18420"/>
    </cofactor>
</comment>
<dbReference type="AlphaFoldDB" id="A0A1I4UQ84"/>
<evidence type="ECO:0000256" key="1">
    <source>
        <dbReference type="ARBA" id="ARBA00001946"/>
    </source>
</evidence>
<dbReference type="EMBL" id="FOUJ01000007">
    <property type="protein sequence ID" value="SFM91081.1"/>
    <property type="molecule type" value="Genomic_DNA"/>
</dbReference>
<dbReference type="PANTHER" id="PTHR46193:SF18">
    <property type="entry name" value="HEXITOL PHOSPHATASE B"/>
    <property type="match status" value="1"/>
</dbReference>
<dbReference type="CDD" id="cd07505">
    <property type="entry name" value="HAD_BPGM-like"/>
    <property type="match status" value="1"/>
</dbReference>
<evidence type="ECO:0000256" key="5">
    <source>
        <dbReference type="ARBA" id="ARBA00023277"/>
    </source>
</evidence>
<evidence type="ECO:0000313" key="7">
    <source>
        <dbReference type="Proteomes" id="UP000198535"/>
    </source>
</evidence>
<proteinExistence type="inferred from homology"/>
<dbReference type="InterPro" id="IPR041492">
    <property type="entry name" value="HAD_2"/>
</dbReference>
<dbReference type="Gene3D" id="1.10.150.240">
    <property type="entry name" value="Putative phosphatase, domain 2"/>
    <property type="match status" value="1"/>
</dbReference>
<dbReference type="PRINTS" id="PR00413">
    <property type="entry name" value="HADHALOGNASE"/>
</dbReference>
<dbReference type="Proteomes" id="UP000198535">
    <property type="component" value="Unassembled WGS sequence"/>
</dbReference>
<dbReference type="STRING" id="487685.SAMN04488696_2837"/>
<reference evidence="7" key="1">
    <citation type="submission" date="2016-10" db="EMBL/GenBank/DDBJ databases">
        <authorList>
            <person name="Varghese N."/>
            <person name="Submissions S."/>
        </authorList>
    </citation>
    <scope>NUCLEOTIDE SEQUENCE [LARGE SCALE GENOMIC DNA]</scope>
    <source>
        <strain evidence="7">Mob M</strain>
    </source>
</reference>
<keyword evidence="3" id="KW-0479">Metal-binding</keyword>
<sequence length="218" mass="24412">MRVIEALIFDMDGVLIDSMHLHSNAWKTAFAEAGIEIDEKDIFHLEGENDTGIVKSIMNSKNIDPCRLEDILTTIPSRKHEIFDIDKAVMFEGMDKCLKKLKNKFKLAVVSGSDKVVVDTIMERIFPGIFNAIVSGDDTINGKPDPDPYNKAVEMLGVEKENCIVIENAILGVTSAKNAGIFTVGSPTYLDRKELEHADIVLQDHAELYRFLELLMRT</sequence>
<dbReference type="InterPro" id="IPR051600">
    <property type="entry name" value="Beta-PGM-like"/>
</dbReference>
<protein>
    <submittedName>
        <fullName evidence="6">Beta-phosphoglucomutase</fullName>
    </submittedName>
</protein>
<dbReference type="InterPro" id="IPR023214">
    <property type="entry name" value="HAD_sf"/>
</dbReference>
<name>A0A1I4UQ84_9EURY</name>
<gene>
    <name evidence="6" type="ORF">SAMN04488696_2837</name>
</gene>
<dbReference type="NCBIfam" id="TIGR01509">
    <property type="entry name" value="HAD-SF-IA-v3"/>
    <property type="match status" value="1"/>
</dbReference>